<evidence type="ECO:0000313" key="3">
    <source>
        <dbReference type="EMBL" id="EKF38288.1"/>
    </source>
</evidence>
<feature type="coiled-coil region" evidence="1">
    <location>
        <begin position="138"/>
        <end position="172"/>
    </location>
</feature>
<dbReference type="OrthoDB" id="251411at2759"/>
<organism evidence="3 4">
    <name type="scientific">Trypanosoma cruzi marinkellei</name>
    <dbReference type="NCBI Taxonomy" id="85056"/>
    <lineage>
        <taxon>Eukaryota</taxon>
        <taxon>Discoba</taxon>
        <taxon>Euglenozoa</taxon>
        <taxon>Kinetoplastea</taxon>
        <taxon>Metakinetoplastina</taxon>
        <taxon>Trypanosomatida</taxon>
        <taxon>Trypanosomatidae</taxon>
        <taxon>Trypanosoma</taxon>
        <taxon>Schizotrypanum</taxon>
    </lineage>
</organism>
<evidence type="ECO:0000313" key="4">
    <source>
        <dbReference type="Proteomes" id="UP000007350"/>
    </source>
</evidence>
<name>K2MSL2_TRYCR</name>
<gene>
    <name evidence="3" type="ORF">MOQ_001504</name>
</gene>
<feature type="coiled-coil region" evidence="1">
    <location>
        <begin position="229"/>
        <end position="291"/>
    </location>
</feature>
<keyword evidence="1" id="KW-0175">Coiled coil</keyword>
<dbReference type="Proteomes" id="UP000007350">
    <property type="component" value="Unassembled WGS sequence"/>
</dbReference>
<feature type="region of interest" description="Disordered" evidence="2">
    <location>
        <begin position="356"/>
        <end position="431"/>
    </location>
</feature>
<dbReference type="EMBL" id="AHKC01006364">
    <property type="protein sequence ID" value="EKF38288.1"/>
    <property type="molecule type" value="Genomic_DNA"/>
</dbReference>
<comment type="caution">
    <text evidence="3">The sequence shown here is derived from an EMBL/GenBank/DDBJ whole genome shotgun (WGS) entry which is preliminary data.</text>
</comment>
<keyword evidence="4" id="KW-1185">Reference proteome</keyword>
<reference evidence="3 4" key="1">
    <citation type="journal article" date="2012" name="BMC Genomics">
        <title>Comparative genomic analysis of human infective Trypanosoma cruzi lineages with the bat-restricted subspecies T. cruzi marinkellei.</title>
        <authorList>
            <person name="Franzen O."/>
            <person name="Talavera-Lopez C."/>
            <person name="Ochaya S."/>
            <person name="Butler C.E."/>
            <person name="Messenger L.A."/>
            <person name="Lewis M.D."/>
            <person name="Llewellyn M.S."/>
            <person name="Marinkelle C.J."/>
            <person name="Tyler K.M."/>
            <person name="Miles M.A."/>
            <person name="Andersson B."/>
        </authorList>
    </citation>
    <scope>NUCLEOTIDE SEQUENCE [LARGE SCALE GENOMIC DNA]</scope>
    <source>
        <strain evidence="3 4">B7</strain>
    </source>
</reference>
<evidence type="ECO:0000256" key="1">
    <source>
        <dbReference type="SAM" id="Coils"/>
    </source>
</evidence>
<sequence length="431" mass="48848">MDERLRKLRLERGQALLESWRMRDFDRSPEETARLKQRGRLLYEERLRAEEKGSTCVEMRHHLDAVIDLGSIPVKEGHTATEKAHGLSCVLPQPVELLSESRRDGDNNSTSHDCTTAIIDYSILDSVREQHIQDVRQIEILTKESHLLQETIQKQQEALNKLAAELAQRDAQIQCNLRSDAGKLHPSEERETGVRYGGGFDQMQDMETAMRPRAQDGRKNSHLETPVDLHDDESLLARKQVEIQELQSKLQEEIIHSNKLEEANKNLNKHKQQLQDEMVTLLKTVRMIQEELINTMEQENFSKKTVIYLEHQIKKMESEYQPHTPVPESTHLEEELESLARQCADAEAAMHRMEAEVRSQQKTQVAGPPRRAAASSKNPFASMGALSKEPGSLADQGDDGDDVFGVGAEQHLTATGDAVSRERQAVPEGLV</sequence>
<proteinExistence type="predicted"/>
<evidence type="ECO:0000256" key="2">
    <source>
        <dbReference type="SAM" id="MobiDB-lite"/>
    </source>
</evidence>
<feature type="non-terminal residue" evidence="3">
    <location>
        <position position="431"/>
    </location>
</feature>
<dbReference type="AlphaFoldDB" id="K2MSL2"/>
<accession>K2MSL2</accession>
<protein>
    <submittedName>
        <fullName evidence="3">Uncharacterized protein</fullName>
    </submittedName>
</protein>